<keyword evidence="2" id="KW-0520">NAD</keyword>
<dbReference type="InterPro" id="IPR006140">
    <property type="entry name" value="D-isomer_DH_NAD-bd"/>
</dbReference>
<dbReference type="Pfam" id="PF02826">
    <property type="entry name" value="2-Hacid_dh_C"/>
    <property type="match status" value="1"/>
</dbReference>
<gene>
    <name evidence="4" type="ORF">FHS92_003017</name>
</gene>
<proteinExistence type="predicted"/>
<evidence type="ECO:0000313" key="4">
    <source>
        <dbReference type="EMBL" id="MBB6125256.1"/>
    </source>
</evidence>
<evidence type="ECO:0000259" key="3">
    <source>
        <dbReference type="Pfam" id="PF02826"/>
    </source>
</evidence>
<evidence type="ECO:0000256" key="2">
    <source>
        <dbReference type="ARBA" id="ARBA00023027"/>
    </source>
</evidence>
<feature type="domain" description="D-isomer specific 2-hydroxyacid dehydrogenase NAD-binding" evidence="3">
    <location>
        <begin position="129"/>
        <end position="279"/>
    </location>
</feature>
<comment type="caution">
    <text evidence="4">The sequence shown here is derived from an EMBL/GenBank/DDBJ whole genome shotgun (WGS) entry which is preliminary data.</text>
</comment>
<keyword evidence="5" id="KW-1185">Reference proteome</keyword>
<reference evidence="4 5" key="1">
    <citation type="submission" date="2020-08" db="EMBL/GenBank/DDBJ databases">
        <title>Genomic Encyclopedia of Type Strains, Phase IV (KMG-IV): sequencing the most valuable type-strain genomes for metagenomic binning, comparative biology and taxonomic classification.</title>
        <authorList>
            <person name="Goeker M."/>
        </authorList>
    </citation>
    <scope>NUCLEOTIDE SEQUENCE [LARGE SCALE GENOMIC DNA]</scope>
    <source>
        <strain evidence="4 5">DSM 102255</strain>
    </source>
</reference>
<evidence type="ECO:0000256" key="1">
    <source>
        <dbReference type="ARBA" id="ARBA00023002"/>
    </source>
</evidence>
<name>A0A841J6V4_9SPHN</name>
<evidence type="ECO:0000313" key="5">
    <source>
        <dbReference type="Proteomes" id="UP000552700"/>
    </source>
</evidence>
<protein>
    <submittedName>
        <fullName evidence="4">Phosphoglycerate dehydrogenase-like enzyme</fullName>
    </submittedName>
</protein>
<dbReference type="InterPro" id="IPR036291">
    <property type="entry name" value="NAD(P)-bd_dom_sf"/>
</dbReference>
<dbReference type="RefSeq" id="WP_343056746.1">
    <property type="nucleotide sequence ID" value="NZ_JACIJP010000006.1"/>
</dbReference>
<dbReference type="GO" id="GO:0051287">
    <property type="term" value="F:NAD binding"/>
    <property type="evidence" value="ECO:0007669"/>
    <property type="project" value="InterPro"/>
</dbReference>
<dbReference type="Gene3D" id="3.40.50.720">
    <property type="entry name" value="NAD(P)-binding Rossmann-like Domain"/>
    <property type="match status" value="2"/>
</dbReference>
<dbReference type="AlphaFoldDB" id="A0A841J6V4"/>
<keyword evidence="1" id="KW-0560">Oxidoreductase</keyword>
<dbReference type="GO" id="GO:0016491">
    <property type="term" value="F:oxidoreductase activity"/>
    <property type="evidence" value="ECO:0007669"/>
    <property type="project" value="UniProtKB-KW"/>
</dbReference>
<accession>A0A841J6V4</accession>
<dbReference type="Proteomes" id="UP000552700">
    <property type="component" value="Unassembled WGS sequence"/>
</dbReference>
<dbReference type="SUPFAM" id="SSF51735">
    <property type="entry name" value="NAD(P)-binding Rossmann-fold domains"/>
    <property type="match status" value="1"/>
</dbReference>
<organism evidence="4 5">
    <name type="scientific">Sphingobium subterraneum</name>
    <dbReference type="NCBI Taxonomy" id="627688"/>
    <lineage>
        <taxon>Bacteria</taxon>
        <taxon>Pseudomonadati</taxon>
        <taxon>Pseudomonadota</taxon>
        <taxon>Alphaproteobacteria</taxon>
        <taxon>Sphingomonadales</taxon>
        <taxon>Sphingomonadaceae</taxon>
        <taxon>Sphingobium</taxon>
    </lineage>
</organism>
<dbReference type="EMBL" id="JACIJP010000006">
    <property type="protein sequence ID" value="MBB6125256.1"/>
    <property type="molecule type" value="Genomic_DNA"/>
</dbReference>
<dbReference type="PANTHER" id="PTHR43333:SF1">
    <property type="entry name" value="D-ISOMER SPECIFIC 2-HYDROXYACID DEHYDROGENASE NAD-BINDING DOMAIN-CONTAINING PROTEIN"/>
    <property type="match status" value="1"/>
</dbReference>
<sequence>MSGPLVIATQMTESFNAGLRKKVDATVIPAPEACPWAVADEADIMLVRPTSAWTTHRDIARPATWPGRLKWVNSGTTGIDFYPSWLLDAPIVTCGRGVASASIADYVMAAIYLHAKDLEAVRVHEPQLWKTQPLGQLTGNTVGIIGFGTIGTAVARRALAAGMRVTAVRRRRLPGTVDGVDMLDRIENVIASADHLVLALPATDATRLAVDADMLAHARPHAHLINVGRGAVLDHDALVAALDAGHLGFATLDVTEPEPLPEGHALWTHPRVRLTPHVSANHADAHTVLLEKVVANIARFSRGQTLIDIVDKSAGY</sequence>
<dbReference type="PANTHER" id="PTHR43333">
    <property type="entry name" value="2-HACID_DH_C DOMAIN-CONTAINING PROTEIN"/>
    <property type="match status" value="1"/>
</dbReference>